<evidence type="ECO:0000259" key="6">
    <source>
        <dbReference type="PROSITE" id="PS50977"/>
    </source>
</evidence>
<feature type="region of interest" description="Disordered" evidence="5">
    <location>
        <begin position="225"/>
        <end position="247"/>
    </location>
</feature>
<dbReference type="GO" id="GO:0003677">
    <property type="term" value="F:DNA binding"/>
    <property type="evidence" value="ECO:0007669"/>
    <property type="project" value="UniProtKB-UniRule"/>
</dbReference>
<sequence length="247" mass="26686">MSTDASTDTAAPRRRGRPPRNALAPDDTREALLRAGLAVLTEKGFAATGIDEILRRAGVPKGSFYHWHESKEAFGAALVERYAAYFGRKLDRHLLDAAEPSPLARLRRFVADAADGMARHDWRRGCLVGNLGQEMSALPEGFRARLLAVFADWEARVAACLRLARDAGEIAPGTDCEHAAMLFWTGWEGAVLRARLERSPAVLQGFAEFFIAGLGGRPPAAASTVVAPSGAASRPRRRAGKTQAARE</sequence>
<dbReference type="InterPro" id="IPR009057">
    <property type="entry name" value="Homeodomain-like_sf"/>
</dbReference>
<evidence type="ECO:0000313" key="7">
    <source>
        <dbReference type="Proteomes" id="UP000675920"/>
    </source>
</evidence>
<keyword evidence="3" id="KW-0804">Transcription</keyword>
<evidence type="ECO:0000313" key="8">
    <source>
        <dbReference type="RefSeq" id="WP_084545124.1"/>
    </source>
</evidence>
<reference evidence="8" key="1">
    <citation type="submission" date="2025-08" db="UniProtKB">
        <authorList>
            <consortium name="RefSeq"/>
        </authorList>
    </citation>
    <scope>IDENTIFICATION</scope>
</reference>
<proteinExistence type="predicted"/>
<evidence type="ECO:0000256" key="4">
    <source>
        <dbReference type="PROSITE-ProRule" id="PRU00335"/>
    </source>
</evidence>
<keyword evidence="7" id="KW-1185">Reference proteome</keyword>
<accession>A0A8B6XB75</accession>
<dbReference type="AlphaFoldDB" id="A0A8B6XB75"/>
<dbReference type="PANTHER" id="PTHR47506">
    <property type="entry name" value="TRANSCRIPTIONAL REGULATORY PROTEIN"/>
    <property type="match status" value="1"/>
</dbReference>
<dbReference type="PANTHER" id="PTHR47506:SF6">
    <property type="entry name" value="HTH-TYPE TRANSCRIPTIONAL REPRESSOR NEMR"/>
    <property type="match status" value="1"/>
</dbReference>
<dbReference type="Proteomes" id="UP000675920">
    <property type="component" value="Unplaced"/>
</dbReference>
<dbReference type="InterPro" id="IPR001647">
    <property type="entry name" value="HTH_TetR"/>
</dbReference>
<dbReference type="Pfam" id="PF16925">
    <property type="entry name" value="TetR_C_13"/>
    <property type="match status" value="1"/>
</dbReference>
<dbReference type="OrthoDB" id="9809772at2"/>
<dbReference type="Pfam" id="PF00440">
    <property type="entry name" value="TetR_N"/>
    <property type="match status" value="1"/>
</dbReference>
<name>A0A8B6XB75_9BURK</name>
<keyword evidence="2 4" id="KW-0238">DNA-binding</keyword>
<feature type="DNA-binding region" description="H-T-H motif" evidence="4">
    <location>
        <begin position="49"/>
        <end position="68"/>
    </location>
</feature>
<dbReference type="SUPFAM" id="SSF46689">
    <property type="entry name" value="Homeodomain-like"/>
    <property type="match status" value="1"/>
</dbReference>
<evidence type="ECO:0000256" key="3">
    <source>
        <dbReference type="ARBA" id="ARBA00023163"/>
    </source>
</evidence>
<feature type="domain" description="HTH tetR-type" evidence="6">
    <location>
        <begin position="26"/>
        <end position="86"/>
    </location>
</feature>
<protein>
    <submittedName>
        <fullName evidence="8">TetR/AcrR family transcriptional regulator</fullName>
    </submittedName>
</protein>
<feature type="region of interest" description="Disordered" evidence="5">
    <location>
        <begin position="1"/>
        <end position="24"/>
    </location>
</feature>
<dbReference type="PROSITE" id="PS50977">
    <property type="entry name" value="HTH_TETR_2"/>
    <property type="match status" value="1"/>
</dbReference>
<dbReference type="SUPFAM" id="SSF48498">
    <property type="entry name" value="Tetracyclin repressor-like, C-terminal domain"/>
    <property type="match status" value="1"/>
</dbReference>
<dbReference type="InterPro" id="IPR036271">
    <property type="entry name" value="Tet_transcr_reg_TetR-rel_C_sf"/>
</dbReference>
<dbReference type="Gene3D" id="1.10.357.10">
    <property type="entry name" value="Tetracycline Repressor, domain 2"/>
    <property type="match status" value="1"/>
</dbReference>
<dbReference type="InterPro" id="IPR011075">
    <property type="entry name" value="TetR_C"/>
</dbReference>
<evidence type="ECO:0000256" key="2">
    <source>
        <dbReference type="ARBA" id="ARBA00023125"/>
    </source>
</evidence>
<evidence type="ECO:0000256" key="5">
    <source>
        <dbReference type="SAM" id="MobiDB-lite"/>
    </source>
</evidence>
<organism evidence="7 8">
    <name type="scientific">Derxia gummosa DSM 723</name>
    <dbReference type="NCBI Taxonomy" id="1121388"/>
    <lineage>
        <taxon>Bacteria</taxon>
        <taxon>Pseudomonadati</taxon>
        <taxon>Pseudomonadota</taxon>
        <taxon>Betaproteobacteria</taxon>
        <taxon>Burkholderiales</taxon>
        <taxon>Alcaligenaceae</taxon>
        <taxon>Derxia</taxon>
    </lineage>
</organism>
<dbReference type="RefSeq" id="WP_084545124.1">
    <property type="nucleotide sequence ID" value="NZ_AXWS01000014.1"/>
</dbReference>
<evidence type="ECO:0000256" key="1">
    <source>
        <dbReference type="ARBA" id="ARBA00023015"/>
    </source>
</evidence>
<keyword evidence="1" id="KW-0805">Transcription regulation</keyword>